<feature type="transmembrane region" description="Helical" evidence="6">
    <location>
        <begin position="256"/>
        <end position="277"/>
    </location>
</feature>
<dbReference type="EMBL" id="SRJD01000037">
    <property type="protein sequence ID" value="TGA95838.1"/>
    <property type="molecule type" value="Genomic_DNA"/>
</dbReference>
<dbReference type="Gene3D" id="1.20.1250.20">
    <property type="entry name" value="MFS general substrate transporter like domains"/>
    <property type="match status" value="1"/>
</dbReference>
<keyword evidence="5 6" id="KW-0472">Membrane</keyword>
<feature type="transmembrane region" description="Helical" evidence="6">
    <location>
        <begin position="289"/>
        <end position="307"/>
    </location>
</feature>
<feature type="transmembrane region" description="Helical" evidence="6">
    <location>
        <begin position="350"/>
        <end position="370"/>
    </location>
</feature>
<evidence type="ECO:0000256" key="3">
    <source>
        <dbReference type="ARBA" id="ARBA00022692"/>
    </source>
</evidence>
<sequence>MVDSSIETKLNHHLKKKEFTPGIQFVLAMTCSVAIANLFYDQVLLSSIIRDFSVLPNEAGLLLSIIQIGYTLGLLFIVPLGDRFNRRNMILGSMLLSAFWLVLMTWVSSFVLLLIVGFLLGFSTVPAQIIIPFVASNANQEHRGKLIGQLLTGIFMGVLVGRVFGGWIGQLFDWRAVHWTAAFILLSFTGYLFFKMPEDQAPKKSSYIVIIKSLLPLLKNEPVLRETMILGSTAFAAFNMFWVPLTLLLHGAPYHYGSGLIGTFGIVGIAGSLAAGFTGNLSAGDRVRHWNLVALTTMISSFILLGLGWQSLWILIFITFILDVGSRMNMTLNQGRLYQLDPGKHSRLNALFMVSYYLGGSLGSFFGSLAYHLYGVMGMVLSGSIALALAILYVFLKSAQRATMRIHS</sequence>
<feature type="domain" description="Major facilitator superfamily (MFS) profile" evidence="7">
    <location>
        <begin position="1"/>
        <end position="401"/>
    </location>
</feature>
<keyword evidence="4 6" id="KW-1133">Transmembrane helix</keyword>
<dbReference type="PROSITE" id="PS50850">
    <property type="entry name" value="MFS"/>
    <property type="match status" value="1"/>
</dbReference>
<comment type="subcellular location">
    <subcellularLocation>
        <location evidence="1">Cell membrane</location>
        <topology evidence="1">Multi-pass membrane protein</topology>
    </subcellularLocation>
</comment>
<keyword evidence="3 6" id="KW-0812">Transmembrane</keyword>
<dbReference type="PANTHER" id="PTHR42910:SF1">
    <property type="entry name" value="MAJOR FACILITATOR SUPERFAMILY (MFS) PROFILE DOMAIN-CONTAINING PROTEIN"/>
    <property type="match status" value="1"/>
</dbReference>
<dbReference type="AlphaFoldDB" id="A0A4Z0GGU8"/>
<reference evidence="8 9" key="1">
    <citation type="journal article" date="2015" name="Int. J. Syst. Evol. Microbiol.">
        <title>Sporolactobacillus shoreae sp. nov. and Sporolactobacillus spathodeae sp. nov., two spore-forming lactic acid bacteria isolated from tree barks in Thailand.</title>
        <authorList>
            <person name="Thamacharoensuk T."/>
            <person name="Kitahara M."/>
            <person name="Ohkuma M."/>
            <person name="Thongchul N."/>
            <person name="Tanasupawat S."/>
        </authorList>
    </citation>
    <scope>NUCLEOTIDE SEQUENCE [LARGE SCALE GENOMIC DNA]</scope>
    <source>
        <strain evidence="8 9">BK92</strain>
    </source>
</reference>
<evidence type="ECO:0000256" key="2">
    <source>
        <dbReference type="ARBA" id="ARBA00022448"/>
    </source>
</evidence>
<keyword evidence="9" id="KW-1185">Reference proteome</keyword>
<feature type="transmembrane region" description="Helical" evidence="6">
    <location>
        <begin position="21"/>
        <end position="40"/>
    </location>
</feature>
<feature type="transmembrane region" description="Helical" evidence="6">
    <location>
        <begin position="313"/>
        <end position="330"/>
    </location>
</feature>
<evidence type="ECO:0000256" key="4">
    <source>
        <dbReference type="ARBA" id="ARBA00022989"/>
    </source>
</evidence>
<evidence type="ECO:0000256" key="5">
    <source>
        <dbReference type="ARBA" id="ARBA00023136"/>
    </source>
</evidence>
<organism evidence="8 9">
    <name type="scientific">Sporolactobacillus shoreae</name>
    <dbReference type="NCBI Taxonomy" id="1465501"/>
    <lineage>
        <taxon>Bacteria</taxon>
        <taxon>Bacillati</taxon>
        <taxon>Bacillota</taxon>
        <taxon>Bacilli</taxon>
        <taxon>Bacillales</taxon>
        <taxon>Sporolactobacillaceae</taxon>
        <taxon>Sporolactobacillus</taxon>
    </lineage>
</organism>
<comment type="caution">
    <text evidence="8">The sequence shown here is derived from an EMBL/GenBank/DDBJ whole genome shotgun (WGS) entry which is preliminary data.</text>
</comment>
<feature type="transmembrane region" description="Helical" evidence="6">
    <location>
        <begin position="90"/>
        <end position="107"/>
    </location>
</feature>
<dbReference type="OrthoDB" id="9815356at2"/>
<evidence type="ECO:0000259" key="7">
    <source>
        <dbReference type="PROSITE" id="PS50850"/>
    </source>
</evidence>
<feature type="transmembrane region" description="Helical" evidence="6">
    <location>
        <begin position="176"/>
        <end position="194"/>
    </location>
</feature>
<proteinExistence type="predicted"/>
<dbReference type="Pfam" id="PF07690">
    <property type="entry name" value="MFS_1"/>
    <property type="match status" value="1"/>
</dbReference>
<accession>A0A4Z0GGU8</accession>
<feature type="transmembrane region" description="Helical" evidence="6">
    <location>
        <begin position="376"/>
        <end position="396"/>
    </location>
</feature>
<dbReference type="CDD" id="cd17324">
    <property type="entry name" value="MFS_NepI_like"/>
    <property type="match status" value="1"/>
</dbReference>
<feature type="transmembrane region" description="Helical" evidence="6">
    <location>
        <begin position="113"/>
        <end position="134"/>
    </location>
</feature>
<name>A0A4Z0GGU8_9BACL</name>
<dbReference type="Proteomes" id="UP000298347">
    <property type="component" value="Unassembled WGS sequence"/>
</dbReference>
<feature type="transmembrane region" description="Helical" evidence="6">
    <location>
        <begin position="60"/>
        <end position="78"/>
    </location>
</feature>
<dbReference type="InterPro" id="IPR036259">
    <property type="entry name" value="MFS_trans_sf"/>
</dbReference>
<protein>
    <submittedName>
        <fullName evidence="8">MFS transporter</fullName>
    </submittedName>
</protein>
<dbReference type="InterPro" id="IPR011701">
    <property type="entry name" value="MFS"/>
</dbReference>
<evidence type="ECO:0000313" key="8">
    <source>
        <dbReference type="EMBL" id="TGA95838.1"/>
    </source>
</evidence>
<evidence type="ECO:0000313" key="9">
    <source>
        <dbReference type="Proteomes" id="UP000298347"/>
    </source>
</evidence>
<dbReference type="GO" id="GO:0005886">
    <property type="term" value="C:plasma membrane"/>
    <property type="evidence" value="ECO:0007669"/>
    <property type="project" value="UniProtKB-SubCell"/>
</dbReference>
<dbReference type="SUPFAM" id="SSF103473">
    <property type="entry name" value="MFS general substrate transporter"/>
    <property type="match status" value="1"/>
</dbReference>
<feature type="transmembrane region" description="Helical" evidence="6">
    <location>
        <begin position="146"/>
        <end position="164"/>
    </location>
</feature>
<dbReference type="GO" id="GO:0022857">
    <property type="term" value="F:transmembrane transporter activity"/>
    <property type="evidence" value="ECO:0007669"/>
    <property type="project" value="InterPro"/>
</dbReference>
<evidence type="ECO:0000256" key="1">
    <source>
        <dbReference type="ARBA" id="ARBA00004651"/>
    </source>
</evidence>
<evidence type="ECO:0000256" key="6">
    <source>
        <dbReference type="SAM" id="Phobius"/>
    </source>
</evidence>
<dbReference type="InterPro" id="IPR020846">
    <property type="entry name" value="MFS_dom"/>
</dbReference>
<gene>
    <name evidence="8" type="ORF">E4665_17460</name>
</gene>
<dbReference type="PANTHER" id="PTHR42910">
    <property type="entry name" value="TRANSPORTER SCO4007-RELATED"/>
    <property type="match status" value="1"/>
</dbReference>
<keyword evidence="2" id="KW-0813">Transport</keyword>
<feature type="transmembrane region" description="Helical" evidence="6">
    <location>
        <begin position="228"/>
        <end position="250"/>
    </location>
</feature>